<dbReference type="NCBIfam" id="TIGR00539">
    <property type="entry name" value="hemN_rel"/>
    <property type="match status" value="1"/>
</dbReference>
<gene>
    <name evidence="5" type="ORF">T23_11890</name>
</gene>
<dbReference type="InterPro" id="IPR058240">
    <property type="entry name" value="rSAM_sf"/>
</dbReference>
<dbReference type="PROSITE" id="PS51918">
    <property type="entry name" value="RADICAL_SAM"/>
    <property type="match status" value="1"/>
</dbReference>
<keyword evidence="3" id="KW-0143">Chaperone</keyword>
<dbReference type="PANTHER" id="PTHR13932:SF5">
    <property type="entry name" value="RADICAL S-ADENOSYL METHIONINE DOMAIN-CONTAINING PROTEIN 1, MITOCHONDRIAL"/>
    <property type="match status" value="1"/>
</dbReference>
<dbReference type="Pfam" id="PF06969">
    <property type="entry name" value="HemN_C"/>
    <property type="match status" value="1"/>
</dbReference>
<reference evidence="5" key="1">
    <citation type="journal article" date="2024" name="Int. J. Syst. Evol. Microbiol.">
        <title>Turicibacter faecis sp. nov., isolated from faeces of heart failure mouse model.</title>
        <authorList>
            <person name="Imamura Y."/>
            <person name="Motooka D."/>
            <person name="Nakajima Y."/>
            <person name="Ito S."/>
            <person name="Kitakaze M."/>
            <person name="Iida T."/>
            <person name="Nakamura S."/>
        </authorList>
    </citation>
    <scope>NUCLEOTIDE SEQUENCE</scope>
    <source>
        <strain evidence="5">TC023</strain>
    </source>
</reference>
<dbReference type="RefSeq" id="WP_161831874.1">
    <property type="nucleotide sequence ID" value="NZ_AP028127.1"/>
</dbReference>
<dbReference type="InterPro" id="IPR007197">
    <property type="entry name" value="rSAM"/>
</dbReference>
<comment type="subcellular location">
    <subcellularLocation>
        <location evidence="3">Cytoplasm</location>
    </subcellularLocation>
</comment>
<keyword evidence="3" id="KW-0408">Iron</keyword>
<keyword evidence="3" id="KW-0963">Cytoplasm</keyword>
<comment type="similarity">
    <text evidence="1">Belongs to the anaerobic coproporphyrinogen-III oxidase family. HemW subfamily.</text>
</comment>
<evidence type="ECO:0000313" key="5">
    <source>
        <dbReference type="EMBL" id="BEH91087.1"/>
    </source>
</evidence>
<dbReference type="SFLD" id="SFLDG01082">
    <property type="entry name" value="B12-binding_domain_containing"/>
    <property type="match status" value="1"/>
</dbReference>
<dbReference type="PANTHER" id="PTHR13932">
    <property type="entry name" value="COPROPORPHYRINIGEN III OXIDASE"/>
    <property type="match status" value="1"/>
</dbReference>
<dbReference type="SUPFAM" id="SSF102114">
    <property type="entry name" value="Radical SAM enzymes"/>
    <property type="match status" value="1"/>
</dbReference>
<dbReference type="Pfam" id="PF04055">
    <property type="entry name" value="Radical_SAM"/>
    <property type="match status" value="1"/>
</dbReference>
<proteinExistence type="inferred from homology"/>
<evidence type="ECO:0000256" key="3">
    <source>
        <dbReference type="RuleBase" id="RU364116"/>
    </source>
</evidence>
<dbReference type="Gene3D" id="3.80.30.20">
    <property type="entry name" value="tm_1862 like domain"/>
    <property type="match status" value="1"/>
</dbReference>
<sequence length="378" mass="43964">MPKGLYIHIPFCDHICTYCDFPKLLTKGQRHEAYVESLIRELRYYEQQVGFDEVQTVYIGGGTPTALSIEQIRPLFDYLAQALPLDQLVEFSLEANPENLTEEKVNYFIANHVSRFSLGVQTFDEQLLKIIGRKHRRQEVHRAVSLLRSKGITNINIDLIYSIPTQTLEQVQRDVEEAISLGVEHISAYSLIVEEHTPLYLAYMKDQVTLTDNELEAHMYELVINTLEKNGYHHYEISNFSTSRPSIHNQWYWKNKTYFGVGLGAHGYIEGVRYQNTRSINAYIEKLNKGELPIIESRTLTVEEHLEEEMFLGLRLQEGVDLSEISAHYERDVESLYRTALQQLIKEGYLIRQNNRIKLTRRGLLMANDVFEQFLLSI</sequence>
<dbReference type="CDD" id="cd01335">
    <property type="entry name" value="Radical_SAM"/>
    <property type="match status" value="1"/>
</dbReference>
<dbReference type="InterPro" id="IPR010723">
    <property type="entry name" value="HemN_C"/>
</dbReference>
<dbReference type="EMBL" id="AP028127">
    <property type="protein sequence ID" value="BEH91087.1"/>
    <property type="molecule type" value="Genomic_DNA"/>
</dbReference>
<dbReference type="SFLD" id="SFLDG01065">
    <property type="entry name" value="anaerobic_coproporphyrinogen-I"/>
    <property type="match status" value="1"/>
</dbReference>
<dbReference type="SFLD" id="SFLDS00029">
    <property type="entry name" value="Radical_SAM"/>
    <property type="match status" value="1"/>
</dbReference>
<dbReference type="InterPro" id="IPR006638">
    <property type="entry name" value="Elp3/MiaA/NifB-like_rSAM"/>
</dbReference>
<keyword evidence="3" id="KW-0349">Heme</keyword>
<keyword evidence="6" id="KW-1185">Reference proteome</keyword>
<evidence type="ECO:0000313" key="6">
    <source>
        <dbReference type="Proteomes" id="UP001432099"/>
    </source>
</evidence>
<keyword evidence="3" id="KW-0411">Iron-sulfur</keyword>
<evidence type="ECO:0000256" key="1">
    <source>
        <dbReference type="ARBA" id="ARBA00006100"/>
    </source>
</evidence>
<protein>
    <recommendedName>
        <fullName evidence="2 3">Heme chaperone HemW</fullName>
    </recommendedName>
</protein>
<accession>A0ABM8IP65</accession>
<feature type="domain" description="Radical SAM core" evidence="4">
    <location>
        <begin position="1"/>
        <end position="233"/>
    </location>
</feature>
<keyword evidence="3" id="KW-0949">S-adenosyl-L-methionine</keyword>
<evidence type="ECO:0000256" key="2">
    <source>
        <dbReference type="ARBA" id="ARBA00017228"/>
    </source>
</evidence>
<dbReference type="InterPro" id="IPR023404">
    <property type="entry name" value="rSAM_horseshoe"/>
</dbReference>
<keyword evidence="3" id="KW-0479">Metal-binding</keyword>
<dbReference type="InterPro" id="IPR004559">
    <property type="entry name" value="HemW-like"/>
</dbReference>
<dbReference type="SMART" id="SM00729">
    <property type="entry name" value="Elp3"/>
    <property type="match status" value="1"/>
</dbReference>
<name>A0ABM8IP65_9FIRM</name>
<dbReference type="Proteomes" id="UP001432099">
    <property type="component" value="Chromosome"/>
</dbReference>
<evidence type="ECO:0000259" key="4">
    <source>
        <dbReference type="PROSITE" id="PS51918"/>
    </source>
</evidence>
<dbReference type="SFLD" id="SFLDF00288">
    <property type="entry name" value="HemN-like__clustered_with_nucl"/>
    <property type="match status" value="1"/>
</dbReference>
<organism evidence="5 6">
    <name type="scientific">Turicibacter faecis</name>
    <dbReference type="NCBI Taxonomy" id="2963365"/>
    <lineage>
        <taxon>Bacteria</taxon>
        <taxon>Bacillati</taxon>
        <taxon>Bacillota</taxon>
        <taxon>Erysipelotrichia</taxon>
        <taxon>Erysipelotrichales</taxon>
        <taxon>Turicibacteraceae</taxon>
        <taxon>Turicibacter</taxon>
    </lineage>
</organism>
<keyword evidence="3" id="KW-0004">4Fe-4S</keyword>
<dbReference type="SFLD" id="SFLDF00562">
    <property type="entry name" value="HemN-like__clustered_with_heat"/>
    <property type="match status" value="1"/>
</dbReference>
<comment type="function">
    <text evidence="3">Probably acts as a heme chaperone, transferring heme to an unknown acceptor. Binds one molecule of heme per monomer, possibly covalently. Binds 1 [4Fe-4S] cluster. The cluster is coordinated with 3 cysteines and an exchangeable S-adenosyl-L-methionine.</text>
</comment>
<dbReference type="InterPro" id="IPR034505">
    <property type="entry name" value="Coproporphyrinogen-III_oxidase"/>
</dbReference>